<feature type="transmembrane region" description="Helical" evidence="7">
    <location>
        <begin position="298"/>
        <end position="320"/>
    </location>
</feature>
<dbReference type="SMART" id="SM00387">
    <property type="entry name" value="HATPase_c"/>
    <property type="match status" value="1"/>
</dbReference>
<dbReference type="EMBL" id="JANIPJ010000012">
    <property type="protein sequence ID" value="MCR2805623.1"/>
    <property type="molecule type" value="Genomic_DNA"/>
</dbReference>
<dbReference type="Gene3D" id="6.10.340.10">
    <property type="match status" value="1"/>
</dbReference>
<dbReference type="InterPro" id="IPR036890">
    <property type="entry name" value="HATPase_C_sf"/>
</dbReference>
<comment type="subcellular location">
    <subcellularLocation>
        <location evidence="1">Cell membrane</location>
        <topology evidence="1">Multi-pass membrane protein</topology>
    </subcellularLocation>
</comment>
<evidence type="ECO:0000313" key="9">
    <source>
        <dbReference type="EMBL" id="MCR2805623.1"/>
    </source>
</evidence>
<feature type="transmembrane region" description="Helical" evidence="7">
    <location>
        <begin position="20"/>
        <end position="43"/>
    </location>
</feature>
<keyword evidence="6 7" id="KW-0472">Membrane</keyword>
<evidence type="ECO:0000259" key="8">
    <source>
        <dbReference type="PROSITE" id="PS50885"/>
    </source>
</evidence>
<dbReference type="SUPFAM" id="SSF158472">
    <property type="entry name" value="HAMP domain-like"/>
    <property type="match status" value="1"/>
</dbReference>
<dbReference type="InterPro" id="IPR003594">
    <property type="entry name" value="HATPase_dom"/>
</dbReference>
<dbReference type="PANTHER" id="PTHR34220">
    <property type="entry name" value="SENSOR HISTIDINE KINASE YPDA"/>
    <property type="match status" value="1"/>
</dbReference>
<protein>
    <submittedName>
        <fullName evidence="9">Sensor histidine kinase</fullName>
    </submittedName>
</protein>
<evidence type="ECO:0000313" key="10">
    <source>
        <dbReference type="Proteomes" id="UP001141950"/>
    </source>
</evidence>
<proteinExistence type="predicted"/>
<evidence type="ECO:0000256" key="5">
    <source>
        <dbReference type="ARBA" id="ARBA00022777"/>
    </source>
</evidence>
<evidence type="ECO:0000256" key="6">
    <source>
        <dbReference type="ARBA" id="ARBA00023136"/>
    </source>
</evidence>
<dbReference type="CDD" id="cd06225">
    <property type="entry name" value="HAMP"/>
    <property type="match status" value="1"/>
</dbReference>
<reference evidence="9" key="1">
    <citation type="submission" date="2022-08" db="EMBL/GenBank/DDBJ databases">
        <title>The genomic sequence of strain Paenibacillus sp. SCIV0701.</title>
        <authorList>
            <person name="Zhao H."/>
        </authorList>
    </citation>
    <scope>NUCLEOTIDE SEQUENCE</scope>
    <source>
        <strain evidence="9">SCIV0701</strain>
    </source>
</reference>
<dbReference type="RefSeq" id="WP_257448296.1">
    <property type="nucleotide sequence ID" value="NZ_JANIPJ010000012.1"/>
</dbReference>
<keyword evidence="5 9" id="KW-0418">Kinase</keyword>
<dbReference type="GO" id="GO:0005886">
    <property type="term" value="C:plasma membrane"/>
    <property type="evidence" value="ECO:0007669"/>
    <property type="project" value="UniProtKB-SubCell"/>
</dbReference>
<dbReference type="InterPro" id="IPR050640">
    <property type="entry name" value="Bact_2-comp_sensor_kinase"/>
</dbReference>
<accession>A0A9X2MTK5</accession>
<sequence length="597" mass="68242">MAMLSGLRALGFRTKLLAGISVIVVLTFCITGIATYRIYLGLFEEEVSAQHRKASEQAMTQLEFRIQELYRISNAIVFNKTIEDAVTGLATNRIDTPYERYALQESMITELQQVKIDAPQLQSLYLYDLNGTNYYHGLMKESAEPIDASLFEEIRGRVEQSSGQLVWMNKALPSRIERSGTRDVIIASRWMRNKELGMYGMLVMVIDEQFISRSFREMTAEGEGQVYLFDQYNRMLFPSPNQADQTQPDNSWFTGPASRIEQEGNNSVYFTRNVSLQLSFTLVSRVSMSDFLSKSRRILNVHVLSGLVSILLSGLLIMLLGNRLLQPMKELVQAMRGIRAGRFDIRIRIRSSDELGYIAESFNAMAANVEGLIKEVYMRQLSEREAELKALQAQVNPHFLYNTLNGLYWKLYLQHDLETAELVSSLSELLKYSLAPVWKETTLQEEVRQIRNYLAIQSAFLENDFEARIEIDPEADDCLTPRFILQPLVENVFVHAFKGQSKPKLLLIRAYREMDEVKIEIVDNGAGMEPEKLGRVLQEEQVAKERPSLGVRSVMRRIDILYGEPYGLRMTSKPGEGTTIQLLLPYRTSAQGLEEHE</sequence>
<dbReference type="SUPFAM" id="SSF55874">
    <property type="entry name" value="ATPase domain of HSP90 chaperone/DNA topoisomerase II/histidine kinase"/>
    <property type="match status" value="1"/>
</dbReference>
<gene>
    <name evidence="9" type="ORF">NQZ67_17200</name>
</gene>
<evidence type="ECO:0000256" key="4">
    <source>
        <dbReference type="ARBA" id="ARBA00022679"/>
    </source>
</evidence>
<dbReference type="Pfam" id="PF06580">
    <property type="entry name" value="His_kinase"/>
    <property type="match status" value="1"/>
</dbReference>
<keyword evidence="4" id="KW-0808">Transferase</keyword>
<comment type="caution">
    <text evidence="9">The sequence shown here is derived from an EMBL/GenBank/DDBJ whole genome shotgun (WGS) entry which is preliminary data.</text>
</comment>
<dbReference type="InterPro" id="IPR010559">
    <property type="entry name" value="Sig_transdc_His_kin_internal"/>
</dbReference>
<evidence type="ECO:0000256" key="3">
    <source>
        <dbReference type="ARBA" id="ARBA00022553"/>
    </source>
</evidence>
<dbReference type="PROSITE" id="PS50885">
    <property type="entry name" value="HAMP"/>
    <property type="match status" value="1"/>
</dbReference>
<keyword evidence="3" id="KW-0597">Phosphoprotein</keyword>
<keyword evidence="7" id="KW-0812">Transmembrane</keyword>
<dbReference type="GO" id="GO:0000155">
    <property type="term" value="F:phosphorelay sensor kinase activity"/>
    <property type="evidence" value="ECO:0007669"/>
    <property type="project" value="InterPro"/>
</dbReference>
<dbReference type="AlphaFoldDB" id="A0A9X2MTK5"/>
<evidence type="ECO:0000256" key="2">
    <source>
        <dbReference type="ARBA" id="ARBA00022475"/>
    </source>
</evidence>
<dbReference type="Proteomes" id="UP001141950">
    <property type="component" value="Unassembled WGS sequence"/>
</dbReference>
<evidence type="ECO:0000256" key="7">
    <source>
        <dbReference type="SAM" id="Phobius"/>
    </source>
</evidence>
<dbReference type="InterPro" id="IPR003660">
    <property type="entry name" value="HAMP_dom"/>
</dbReference>
<keyword evidence="7" id="KW-1133">Transmembrane helix</keyword>
<evidence type="ECO:0000256" key="1">
    <source>
        <dbReference type="ARBA" id="ARBA00004651"/>
    </source>
</evidence>
<dbReference type="SMART" id="SM00304">
    <property type="entry name" value="HAMP"/>
    <property type="match status" value="1"/>
</dbReference>
<dbReference type="Pfam" id="PF00672">
    <property type="entry name" value="HAMP"/>
    <property type="match status" value="1"/>
</dbReference>
<dbReference type="Pfam" id="PF02518">
    <property type="entry name" value="HATPase_c"/>
    <property type="match status" value="1"/>
</dbReference>
<dbReference type="PANTHER" id="PTHR34220:SF7">
    <property type="entry name" value="SENSOR HISTIDINE KINASE YPDA"/>
    <property type="match status" value="1"/>
</dbReference>
<keyword evidence="10" id="KW-1185">Reference proteome</keyword>
<feature type="domain" description="HAMP" evidence="8">
    <location>
        <begin position="322"/>
        <end position="374"/>
    </location>
</feature>
<dbReference type="Gene3D" id="3.30.565.10">
    <property type="entry name" value="Histidine kinase-like ATPase, C-terminal domain"/>
    <property type="match status" value="1"/>
</dbReference>
<organism evidence="9 10">
    <name type="scientific">Paenibacillus soyae</name>
    <dbReference type="NCBI Taxonomy" id="2969249"/>
    <lineage>
        <taxon>Bacteria</taxon>
        <taxon>Bacillati</taxon>
        <taxon>Bacillota</taxon>
        <taxon>Bacilli</taxon>
        <taxon>Bacillales</taxon>
        <taxon>Paenibacillaceae</taxon>
        <taxon>Paenibacillus</taxon>
    </lineage>
</organism>
<name>A0A9X2MTK5_9BACL</name>
<keyword evidence="2" id="KW-1003">Cell membrane</keyword>